<keyword evidence="1" id="KW-1133">Transmembrane helix</keyword>
<evidence type="ECO:0000256" key="1">
    <source>
        <dbReference type="SAM" id="Phobius"/>
    </source>
</evidence>
<feature type="transmembrane region" description="Helical" evidence="1">
    <location>
        <begin position="112"/>
        <end position="130"/>
    </location>
</feature>
<keyword evidence="1" id="KW-0812">Transmembrane</keyword>
<feature type="transmembrane region" description="Helical" evidence="1">
    <location>
        <begin position="6"/>
        <end position="23"/>
    </location>
</feature>
<protein>
    <submittedName>
        <fullName evidence="2">Uncharacterized protein</fullName>
    </submittedName>
</protein>
<dbReference type="AlphaFoldDB" id="A0A5C4UTF6"/>
<feature type="transmembrane region" description="Helical" evidence="1">
    <location>
        <begin position="60"/>
        <end position="80"/>
    </location>
</feature>
<proteinExistence type="predicted"/>
<accession>A0A5C4UTF6</accession>
<comment type="caution">
    <text evidence="2">The sequence shown here is derived from an EMBL/GenBank/DDBJ whole genome shotgun (WGS) entry which is preliminary data.</text>
</comment>
<sequence length="194" mass="20239">MLDPHWVFVGAALGLIGSLRYAFATARGAARPNLVTWSLWAAAPLIGFFAQLSSGVGPQSALTLAAGLGPLIVVLSALLTAHSRVRVGLFDLGCAAVALIALVIWFGLGQASLAVVAAASADAVAALPTIRKAWSDPESENLLFYVLVCLGAVITLLTIDSWEPESWVFAVYIVALTTLLTAIISGRRGLSRRA</sequence>
<dbReference type="OrthoDB" id="2242787at2"/>
<reference evidence="2 3" key="1">
    <citation type="submission" date="2019-06" db="EMBL/GenBank/DDBJ databases">
        <title>Draft genome of Streptomyces sedi sp. JCM16909.</title>
        <authorList>
            <person name="Klykleung N."/>
            <person name="Tanasupawat S."/>
            <person name="Kudo T."/>
            <person name="Yuki M."/>
            <person name="Ohkuma M."/>
        </authorList>
    </citation>
    <scope>NUCLEOTIDE SEQUENCE [LARGE SCALE GENOMIC DNA]</scope>
    <source>
        <strain evidence="2 3">JCM 16909</strain>
    </source>
</reference>
<evidence type="ECO:0000313" key="2">
    <source>
        <dbReference type="EMBL" id="TNM26990.1"/>
    </source>
</evidence>
<keyword evidence="3" id="KW-1185">Reference proteome</keyword>
<feature type="transmembrane region" description="Helical" evidence="1">
    <location>
        <begin position="167"/>
        <end position="186"/>
    </location>
</feature>
<name>A0A5C4UTF6_9ACTN</name>
<organism evidence="2 3">
    <name type="scientific">Streptomyces sedi</name>
    <dbReference type="NCBI Taxonomy" id="555059"/>
    <lineage>
        <taxon>Bacteria</taxon>
        <taxon>Bacillati</taxon>
        <taxon>Actinomycetota</taxon>
        <taxon>Actinomycetes</taxon>
        <taxon>Kitasatosporales</taxon>
        <taxon>Streptomycetaceae</taxon>
        <taxon>Streptomyces</taxon>
    </lineage>
</organism>
<dbReference type="Proteomes" id="UP000311713">
    <property type="component" value="Unassembled WGS sequence"/>
</dbReference>
<evidence type="ECO:0000313" key="3">
    <source>
        <dbReference type="Proteomes" id="UP000311713"/>
    </source>
</evidence>
<dbReference type="EMBL" id="VDGT01000019">
    <property type="protein sequence ID" value="TNM26990.1"/>
    <property type="molecule type" value="Genomic_DNA"/>
</dbReference>
<dbReference type="RefSeq" id="WP_139647942.1">
    <property type="nucleotide sequence ID" value="NZ_BAAAZS010000007.1"/>
</dbReference>
<feature type="transmembrane region" description="Helical" evidence="1">
    <location>
        <begin position="142"/>
        <end position="161"/>
    </location>
</feature>
<feature type="transmembrane region" description="Helical" evidence="1">
    <location>
        <begin position="35"/>
        <end position="54"/>
    </location>
</feature>
<feature type="transmembrane region" description="Helical" evidence="1">
    <location>
        <begin position="87"/>
        <end position="106"/>
    </location>
</feature>
<keyword evidence="1" id="KW-0472">Membrane</keyword>
<gene>
    <name evidence="2" type="ORF">FH715_21740</name>
</gene>